<sequence>MAHDEEIERLRRRFDRLTERRSVSSIRRSFGAAQSDAAREIRRRTRKLPRGKLGARQMRSLGSVARREQARAISSLLGEMLDIEEEAHRDSLRGLDRFVARMEGRSDALADRVQMEQRRGRLRELRSSARDALKEQVVQINTSLQVNLQRATVEGMTRTETVGLLEDVADQQSWRVERLMRTRAATAYNAAQLDGIDALAEEFPDVYGRWVEHVDDSTWQPTDDRVAPDSIALHGQVQLARGVGCIHRTVLTIVRLSCRGEKSGRFRPIRYEVEESSGSCEDDFGLPT</sequence>
<reference evidence="1" key="1">
    <citation type="journal article" date="2015" name="Nature">
        <title>Complex archaea that bridge the gap between prokaryotes and eukaryotes.</title>
        <authorList>
            <person name="Spang A."/>
            <person name="Saw J.H."/>
            <person name="Jorgensen S.L."/>
            <person name="Zaremba-Niedzwiedzka K."/>
            <person name="Martijn J."/>
            <person name="Lind A.E."/>
            <person name="van Eijk R."/>
            <person name="Schleper C."/>
            <person name="Guy L."/>
            <person name="Ettema T.J."/>
        </authorList>
    </citation>
    <scope>NUCLEOTIDE SEQUENCE</scope>
</reference>
<dbReference type="EMBL" id="LAZR01000370">
    <property type="protein sequence ID" value="KKN72068.1"/>
    <property type="molecule type" value="Genomic_DNA"/>
</dbReference>
<proteinExistence type="predicted"/>
<name>A0A0F9W1X0_9ZZZZ</name>
<protein>
    <submittedName>
        <fullName evidence="1">Uncharacterized protein</fullName>
    </submittedName>
</protein>
<dbReference type="AlphaFoldDB" id="A0A0F9W1X0"/>
<accession>A0A0F9W1X0</accession>
<gene>
    <name evidence="1" type="ORF">LCGC14_0414630</name>
</gene>
<organism evidence="1">
    <name type="scientific">marine sediment metagenome</name>
    <dbReference type="NCBI Taxonomy" id="412755"/>
    <lineage>
        <taxon>unclassified sequences</taxon>
        <taxon>metagenomes</taxon>
        <taxon>ecological metagenomes</taxon>
    </lineage>
</organism>
<evidence type="ECO:0000313" key="1">
    <source>
        <dbReference type="EMBL" id="KKN72068.1"/>
    </source>
</evidence>
<comment type="caution">
    <text evidence="1">The sequence shown here is derived from an EMBL/GenBank/DDBJ whole genome shotgun (WGS) entry which is preliminary data.</text>
</comment>